<dbReference type="AlphaFoldDB" id="A0A8C3NJG5"/>
<reference evidence="1" key="2">
    <citation type="submission" date="2025-08" db="UniProtKB">
        <authorList>
            <consortium name="Ensembl"/>
        </authorList>
    </citation>
    <scope>IDENTIFICATION</scope>
</reference>
<dbReference type="PANTHER" id="PTHR47279">
    <property type="entry name" value="TRANSCRIPTION FACTOR SOX-30"/>
    <property type="match status" value="1"/>
</dbReference>
<dbReference type="Gene3D" id="1.10.30.10">
    <property type="entry name" value="High mobility group box domain"/>
    <property type="match status" value="1"/>
</dbReference>
<evidence type="ECO:0000313" key="2">
    <source>
        <dbReference type="Proteomes" id="UP000694382"/>
    </source>
</evidence>
<sequence length="92" mass="10499">KNIYISKQTTKPKQKPRTRPMNAFMVWARIHRAAVAKANPGANNAEISVQLGLEWSKLTEEQKQPYYEERVSLCGLLHQFPCSRNSCPGGLW</sequence>
<reference evidence="1" key="1">
    <citation type="submission" date="2020-02" db="EMBL/GenBank/DDBJ databases">
        <authorList>
            <person name="Enbody D E."/>
            <person name="Pettersson E M."/>
        </authorList>
    </citation>
    <scope>NUCLEOTIDE SEQUENCE [LARGE SCALE GENOMIC DNA]</scope>
</reference>
<reference evidence="1" key="3">
    <citation type="submission" date="2025-09" db="UniProtKB">
        <authorList>
            <consortium name="Ensembl"/>
        </authorList>
    </citation>
    <scope>IDENTIFICATION</scope>
</reference>
<protein>
    <submittedName>
        <fullName evidence="1">Uncharacterized protein</fullName>
    </submittedName>
</protein>
<keyword evidence="2" id="KW-1185">Reference proteome</keyword>
<dbReference type="Pfam" id="PF00505">
    <property type="entry name" value="HMG_box"/>
    <property type="match status" value="1"/>
</dbReference>
<evidence type="ECO:0000313" key="1">
    <source>
        <dbReference type="Ensembl" id="ENSCPVP00000019808.1"/>
    </source>
</evidence>
<dbReference type="SMART" id="SM00398">
    <property type="entry name" value="HMG"/>
    <property type="match status" value="1"/>
</dbReference>
<accession>A0A8C3NJG5</accession>
<dbReference type="Proteomes" id="UP000694382">
    <property type="component" value="Chromosome 13"/>
</dbReference>
<dbReference type="Ensembl" id="ENSCPVT00000020694.2">
    <property type="protein sequence ID" value="ENSCPVP00000019808.1"/>
    <property type="gene ID" value="ENSCPVG00000014414.2"/>
</dbReference>
<dbReference type="PROSITE" id="PS50118">
    <property type="entry name" value="HMG_BOX_2"/>
    <property type="match status" value="1"/>
</dbReference>
<dbReference type="GO" id="GO:0000981">
    <property type="term" value="F:DNA-binding transcription factor activity, RNA polymerase II-specific"/>
    <property type="evidence" value="ECO:0007669"/>
    <property type="project" value="TreeGrafter"/>
</dbReference>
<dbReference type="GO" id="GO:0005634">
    <property type="term" value="C:nucleus"/>
    <property type="evidence" value="ECO:0007669"/>
    <property type="project" value="UniProtKB-UniRule"/>
</dbReference>
<proteinExistence type="predicted"/>
<name>A0A8C3NJG5_GEOPR</name>
<organism evidence="1 2">
    <name type="scientific">Geospiza parvula</name>
    <name type="common">Small tree-finch</name>
    <name type="synonym">Camarhynchus parvulus</name>
    <dbReference type="NCBI Taxonomy" id="87175"/>
    <lineage>
        <taxon>Eukaryota</taxon>
        <taxon>Metazoa</taxon>
        <taxon>Chordata</taxon>
        <taxon>Craniata</taxon>
        <taxon>Vertebrata</taxon>
        <taxon>Euteleostomi</taxon>
        <taxon>Archelosauria</taxon>
        <taxon>Archosauria</taxon>
        <taxon>Dinosauria</taxon>
        <taxon>Saurischia</taxon>
        <taxon>Theropoda</taxon>
        <taxon>Coelurosauria</taxon>
        <taxon>Aves</taxon>
        <taxon>Neognathae</taxon>
        <taxon>Neoaves</taxon>
        <taxon>Telluraves</taxon>
        <taxon>Australaves</taxon>
        <taxon>Passeriformes</taxon>
        <taxon>Thraupidae</taxon>
        <taxon>Camarhynchus</taxon>
    </lineage>
</organism>
<dbReference type="GO" id="GO:1990837">
    <property type="term" value="F:sequence-specific double-stranded DNA binding"/>
    <property type="evidence" value="ECO:0007669"/>
    <property type="project" value="TreeGrafter"/>
</dbReference>
<dbReference type="InterPro" id="IPR052856">
    <property type="entry name" value="SOX30_TF"/>
</dbReference>
<dbReference type="InterPro" id="IPR036910">
    <property type="entry name" value="HMG_box_dom_sf"/>
</dbReference>
<dbReference type="PANTHER" id="PTHR47279:SF1">
    <property type="entry name" value="TRANSCRIPTION FACTOR SOX-30"/>
    <property type="match status" value="1"/>
</dbReference>
<dbReference type="SUPFAM" id="SSF47095">
    <property type="entry name" value="HMG-box"/>
    <property type="match status" value="1"/>
</dbReference>
<dbReference type="InterPro" id="IPR009071">
    <property type="entry name" value="HMG_box_dom"/>
</dbReference>